<dbReference type="PANTHER" id="PTHR46797:SF1">
    <property type="entry name" value="METHYLPHOSPHONATE SYNTHASE"/>
    <property type="match status" value="1"/>
</dbReference>
<reference evidence="3 4" key="1">
    <citation type="submission" date="2017-01" db="EMBL/GenBank/DDBJ databases">
        <title>Genome sequencing of Rhodoferax fermentans JCM 7819.</title>
        <authorList>
            <person name="Kim Y.J."/>
            <person name="Farh M.E.-A."/>
            <person name="Yang D.-C."/>
        </authorList>
    </citation>
    <scope>NUCLEOTIDE SEQUENCE [LARGE SCALE GENOMIC DNA]</scope>
    <source>
        <strain evidence="3 4">JCM 7819</strain>
    </source>
</reference>
<dbReference type="CDD" id="cd00093">
    <property type="entry name" value="HTH_XRE"/>
    <property type="match status" value="1"/>
</dbReference>
<dbReference type="Pfam" id="PF05899">
    <property type="entry name" value="Cupin_3"/>
    <property type="match status" value="1"/>
</dbReference>
<accession>A0A1T1AX36</accession>
<evidence type="ECO:0000313" key="4">
    <source>
        <dbReference type="Proteomes" id="UP000190750"/>
    </source>
</evidence>
<dbReference type="Gene3D" id="2.60.120.10">
    <property type="entry name" value="Jelly Rolls"/>
    <property type="match status" value="1"/>
</dbReference>
<dbReference type="InterPro" id="IPR008579">
    <property type="entry name" value="UGlyAH_Cupin_dom"/>
</dbReference>
<sequence>MSKESETSPLPAIAAALKREREQAGLSISELARKAGVAKSTLSQLEAGVGNPSLESLWALAMGLNLPFSRLLDPPVVPVQVIRASQGMATRATDAAYEAVLLSACPPRVRRDIYRIDFEPGISKISLPHAAGTVEHVMLLSGRASVGPDGKTIELLPGDYASYPADTAHSYEALEPNTRAILMMDYT</sequence>
<dbReference type="STRING" id="28066.RF819_20115"/>
<dbReference type="Proteomes" id="UP000190750">
    <property type="component" value="Unassembled WGS sequence"/>
</dbReference>
<dbReference type="SUPFAM" id="SSF47413">
    <property type="entry name" value="lambda repressor-like DNA-binding domains"/>
    <property type="match status" value="1"/>
</dbReference>
<dbReference type="SMART" id="SM00530">
    <property type="entry name" value="HTH_XRE"/>
    <property type="match status" value="1"/>
</dbReference>
<comment type="caution">
    <text evidence="3">The sequence shown here is derived from an EMBL/GenBank/DDBJ whole genome shotgun (WGS) entry which is preliminary data.</text>
</comment>
<dbReference type="Pfam" id="PF01381">
    <property type="entry name" value="HTH_3"/>
    <property type="match status" value="1"/>
</dbReference>
<dbReference type="EMBL" id="MTJN01000002">
    <property type="protein sequence ID" value="OOV08696.1"/>
    <property type="molecule type" value="Genomic_DNA"/>
</dbReference>
<dbReference type="PANTHER" id="PTHR46797">
    <property type="entry name" value="HTH-TYPE TRANSCRIPTIONAL REGULATOR"/>
    <property type="match status" value="1"/>
</dbReference>
<gene>
    <name evidence="3" type="ORF">RF819_20115</name>
</gene>
<dbReference type="RefSeq" id="WP_078366584.1">
    <property type="nucleotide sequence ID" value="NZ_MTJN01000002.1"/>
</dbReference>
<evidence type="ECO:0000259" key="2">
    <source>
        <dbReference type="PROSITE" id="PS50943"/>
    </source>
</evidence>
<dbReference type="InterPro" id="IPR001387">
    <property type="entry name" value="Cro/C1-type_HTH"/>
</dbReference>
<dbReference type="SUPFAM" id="SSF51182">
    <property type="entry name" value="RmlC-like cupins"/>
    <property type="match status" value="1"/>
</dbReference>
<dbReference type="AlphaFoldDB" id="A0A1T1AX36"/>
<evidence type="ECO:0000256" key="1">
    <source>
        <dbReference type="ARBA" id="ARBA00023125"/>
    </source>
</evidence>
<name>A0A1T1AX36_RHOFE</name>
<dbReference type="InterPro" id="IPR050807">
    <property type="entry name" value="TransReg_Diox_bact_type"/>
</dbReference>
<keyword evidence="1" id="KW-0238">DNA-binding</keyword>
<proteinExistence type="predicted"/>
<protein>
    <recommendedName>
        <fullName evidence="2">HTH cro/C1-type domain-containing protein</fullName>
    </recommendedName>
</protein>
<organism evidence="3 4">
    <name type="scientific">Rhodoferax fermentans</name>
    <dbReference type="NCBI Taxonomy" id="28066"/>
    <lineage>
        <taxon>Bacteria</taxon>
        <taxon>Pseudomonadati</taxon>
        <taxon>Pseudomonadota</taxon>
        <taxon>Betaproteobacteria</taxon>
        <taxon>Burkholderiales</taxon>
        <taxon>Comamonadaceae</taxon>
        <taxon>Rhodoferax</taxon>
    </lineage>
</organism>
<dbReference type="InterPro" id="IPR014710">
    <property type="entry name" value="RmlC-like_jellyroll"/>
</dbReference>
<feature type="domain" description="HTH cro/C1-type" evidence="2">
    <location>
        <begin position="17"/>
        <end position="71"/>
    </location>
</feature>
<keyword evidence="4" id="KW-1185">Reference proteome</keyword>
<dbReference type="CDD" id="cd02209">
    <property type="entry name" value="cupin_XRE_C"/>
    <property type="match status" value="1"/>
</dbReference>
<dbReference type="PROSITE" id="PS50943">
    <property type="entry name" value="HTH_CROC1"/>
    <property type="match status" value="1"/>
</dbReference>
<dbReference type="Gene3D" id="1.10.260.40">
    <property type="entry name" value="lambda repressor-like DNA-binding domains"/>
    <property type="match status" value="1"/>
</dbReference>
<dbReference type="GO" id="GO:0005829">
    <property type="term" value="C:cytosol"/>
    <property type="evidence" value="ECO:0007669"/>
    <property type="project" value="TreeGrafter"/>
</dbReference>
<dbReference type="InterPro" id="IPR010982">
    <property type="entry name" value="Lambda_DNA-bd_dom_sf"/>
</dbReference>
<dbReference type="OrthoDB" id="73827at2"/>
<dbReference type="GO" id="GO:0003700">
    <property type="term" value="F:DNA-binding transcription factor activity"/>
    <property type="evidence" value="ECO:0007669"/>
    <property type="project" value="TreeGrafter"/>
</dbReference>
<dbReference type="InterPro" id="IPR011051">
    <property type="entry name" value="RmlC_Cupin_sf"/>
</dbReference>
<dbReference type="GO" id="GO:0003677">
    <property type="term" value="F:DNA binding"/>
    <property type="evidence" value="ECO:0007669"/>
    <property type="project" value="UniProtKB-KW"/>
</dbReference>
<evidence type="ECO:0000313" key="3">
    <source>
        <dbReference type="EMBL" id="OOV08696.1"/>
    </source>
</evidence>